<reference evidence="1" key="2">
    <citation type="submission" date="2007-03" db="EMBL/GenBank/DDBJ databases">
        <authorList>
            <consortium name="The International Medicago Genome Annotation Group"/>
        </authorList>
    </citation>
    <scope>NUCLEOTIDE SEQUENCE</scope>
</reference>
<accession>A2Q2Y9</accession>
<proteinExistence type="predicted"/>
<reference evidence="1" key="1">
    <citation type="submission" date="2004-12" db="EMBL/GenBank/DDBJ databases">
        <authorList>
            <person name="Town C.D."/>
        </authorList>
    </citation>
    <scope>NUCLEOTIDE SEQUENCE</scope>
</reference>
<name>A2Q2Y9_MEDTR</name>
<dbReference type="AlphaFoldDB" id="A2Q2Y9"/>
<evidence type="ECO:0000313" key="1">
    <source>
        <dbReference type="EMBL" id="ABN07989.1"/>
    </source>
</evidence>
<gene>
    <name evidence="1" type="ORF">MtrDRAFT_AC153128g7v2</name>
</gene>
<sequence length="52" mass="5756">MKGKLAYVSKIKPIASVAAGEIYIQFKKHLKKTDKSRHFCVGQCVQDSVAFG</sequence>
<dbReference type="EMBL" id="AC153128">
    <property type="protein sequence ID" value="ABN07989.1"/>
    <property type="molecule type" value="Genomic_DNA"/>
</dbReference>
<organism evidence="1">
    <name type="scientific">Medicago truncatula</name>
    <name type="common">Barrel medic</name>
    <name type="synonym">Medicago tribuloides</name>
    <dbReference type="NCBI Taxonomy" id="3880"/>
    <lineage>
        <taxon>Eukaryota</taxon>
        <taxon>Viridiplantae</taxon>
        <taxon>Streptophyta</taxon>
        <taxon>Embryophyta</taxon>
        <taxon>Tracheophyta</taxon>
        <taxon>Spermatophyta</taxon>
        <taxon>Magnoliopsida</taxon>
        <taxon>eudicotyledons</taxon>
        <taxon>Gunneridae</taxon>
        <taxon>Pentapetalae</taxon>
        <taxon>rosids</taxon>
        <taxon>fabids</taxon>
        <taxon>Fabales</taxon>
        <taxon>Fabaceae</taxon>
        <taxon>Papilionoideae</taxon>
        <taxon>50 kb inversion clade</taxon>
        <taxon>NPAAA clade</taxon>
        <taxon>Hologalegina</taxon>
        <taxon>IRL clade</taxon>
        <taxon>Trifolieae</taxon>
        <taxon>Medicago</taxon>
    </lineage>
</organism>
<protein>
    <submittedName>
        <fullName evidence="1">Uncharacterized protein</fullName>
    </submittedName>
</protein>